<comment type="cofactor">
    <cofactor evidence="6">
        <name>Zn(2+)</name>
        <dbReference type="ChEBI" id="CHEBI:29105"/>
    </cofactor>
    <text evidence="6">Binds 1 zinc ion per subunit.</text>
</comment>
<dbReference type="AlphaFoldDB" id="A0A1F7IL61"/>
<dbReference type="Gene3D" id="3.30.2010.10">
    <property type="entry name" value="Metalloproteases ('zincins'), catalytic domain"/>
    <property type="match status" value="1"/>
</dbReference>
<feature type="transmembrane region" description="Helical" evidence="7">
    <location>
        <begin position="134"/>
        <end position="152"/>
    </location>
</feature>
<keyword evidence="2" id="KW-0479">Metal-binding</keyword>
<keyword evidence="7" id="KW-0812">Transmembrane</keyword>
<reference evidence="9 10" key="1">
    <citation type="journal article" date="2016" name="Nat. Commun.">
        <title>Thousands of microbial genomes shed light on interconnected biogeochemical processes in an aquifer system.</title>
        <authorList>
            <person name="Anantharaman K."/>
            <person name="Brown C.T."/>
            <person name="Hug L.A."/>
            <person name="Sharon I."/>
            <person name="Castelle C.J."/>
            <person name="Probst A.J."/>
            <person name="Thomas B.C."/>
            <person name="Singh A."/>
            <person name="Wilkins M.J."/>
            <person name="Karaoz U."/>
            <person name="Brodie E.L."/>
            <person name="Williams K.H."/>
            <person name="Hubbard S.S."/>
            <person name="Banfield J.F."/>
        </authorList>
    </citation>
    <scope>NUCLEOTIDE SEQUENCE [LARGE SCALE GENOMIC DNA]</scope>
</reference>
<evidence type="ECO:0000256" key="1">
    <source>
        <dbReference type="ARBA" id="ARBA00022670"/>
    </source>
</evidence>
<dbReference type="GO" id="GO:0004222">
    <property type="term" value="F:metalloendopeptidase activity"/>
    <property type="evidence" value="ECO:0007669"/>
    <property type="project" value="InterPro"/>
</dbReference>
<dbReference type="EMBL" id="MGAK01000025">
    <property type="protein sequence ID" value="OGK44082.1"/>
    <property type="molecule type" value="Genomic_DNA"/>
</dbReference>
<keyword evidence="1 6" id="KW-0645">Protease</keyword>
<proteinExistence type="inferred from homology"/>
<evidence type="ECO:0000256" key="6">
    <source>
        <dbReference type="RuleBase" id="RU003983"/>
    </source>
</evidence>
<organism evidence="9 10">
    <name type="scientific">Candidatus Roizmanbacteria bacterium RIFCSPLOWO2_01_FULL_38_11</name>
    <dbReference type="NCBI Taxonomy" id="1802060"/>
    <lineage>
        <taxon>Bacteria</taxon>
        <taxon>Candidatus Roizmaniibacteriota</taxon>
    </lineage>
</organism>
<dbReference type="STRING" id="1802060.A2957_01315"/>
<feature type="domain" description="Peptidase M48" evidence="8">
    <location>
        <begin position="50"/>
        <end position="170"/>
    </location>
</feature>
<dbReference type="GO" id="GO:0006508">
    <property type="term" value="P:proteolysis"/>
    <property type="evidence" value="ECO:0007669"/>
    <property type="project" value="UniProtKB-KW"/>
</dbReference>
<dbReference type="InterPro" id="IPR001915">
    <property type="entry name" value="Peptidase_M48"/>
</dbReference>
<evidence type="ECO:0000313" key="9">
    <source>
        <dbReference type="EMBL" id="OGK44082.1"/>
    </source>
</evidence>
<evidence type="ECO:0000256" key="5">
    <source>
        <dbReference type="ARBA" id="ARBA00023049"/>
    </source>
</evidence>
<gene>
    <name evidence="9" type="ORF">A2957_01315</name>
</gene>
<keyword evidence="4 6" id="KW-0862">Zinc</keyword>
<comment type="caution">
    <text evidence="9">The sequence shown here is derived from an EMBL/GenBank/DDBJ whole genome shotgun (WGS) entry which is preliminary data.</text>
</comment>
<dbReference type="Proteomes" id="UP000179072">
    <property type="component" value="Unassembled WGS sequence"/>
</dbReference>
<name>A0A1F7IL61_9BACT</name>
<dbReference type="Pfam" id="PF01435">
    <property type="entry name" value="Peptidase_M48"/>
    <property type="match status" value="1"/>
</dbReference>
<keyword evidence="7" id="KW-0472">Membrane</keyword>
<keyword evidence="5 6" id="KW-0482">Metalloprotease</keyword>
<evidence type="ECO:0000256" key="2">
    <source>
        <dbReference type="ARBA" id="ARBA00022723"/>
    </source>
</evidence>
<feature type="transmembrane region" description="Helical" evidence="7">
    <location>
        <begin position="6"/>
        <end position="26"/>
    </location>
</feature>
<keyword evidence="7" id="KW-1133">Transmembrane helix</keyword>
<evidence type="ECO:0000313" key="10">
    <source>
        <dbReference type="Proteomes" id="UP000179072"/>
    </source>
</evidence>
<accession>A0A1F7IL61</accession>
<evidence type="ECO:0000256" key="3">
    <source>
        <dbReference type="ARBA" id="ARBA00022801"/>
    </source>
</evidence>
<comment type="similarity">
    <text evidence="6">Belongs to the peptidase M48 family.</text>
</comment>
<evidence type="ECO:0000259" key="8">
    <source>
        <dbReference type="Pfam" id="PF01435"/>
    </source>
</evidence>
<sequence>MSIAPILLFTTIYLYLCNWFQIKTFFHALIKPKERITTIHDSWIIKTVKKKANLQLRKILIFETEKLFGFMPSLPIDPKIVLSRGMYTSFTKDELEWVILHEAAHCVFWHGLKLGIAQVLLLALGMYVSQSTQNIFIASVIAIIFSILYVQYARHLEREADVYSIQKVGNIHGVISANKKLRDHYSLPEKSIVRRLFYYGLLPSERILLALEYMHKAK</sequence>
<keyword evidence="3 6" id="KW-0378">Hydrolase</keyword>
<dbReference type="GO" id="GO:0046872">
    <property type="term" value="F:metal ion binding"/>
    <property type="evidence" value="ECO:0007669"/>
    <property type="project" value="UniProtKB-KW"/>
</dbReference>
<feature type="transmembrane region" description="Helical" evidence="7">
    <location>
        <begin position="107"/>
        <end position="128"/>
    </location>
</feature>
<evidence type="ECO:0000256" key="7">
    <source>
        <dbReference type="SAM" id="Phobius"/>
    </source>
</evidence>
<evidence type="ECO:0000256" key="4">
    <source>
        <dbReference type="ARBA" id="ARBA00022833"/>
    </source>
</evidence>
<protein>
    <recommendedName>
        <fullName evidence="8">Peptidase M48 domain-containing protein</fullName>
    </recommendedName>
</protein>